<evidence type="ECO:0000313" key="12">
    <source>
        <dbReference type="Proteomes" id="UP001160148"/>
    </source>
</evidence>
<organism evidence="11 12">
    <name type="scientific">Macrosiphum euphorbiae</name>
    <name type="common">potato aphid</name>
    <dbReference type="NCBI Taxonomy" id="13131"/>
    <lineage>
        <taxon>Eukaryota</taxon>
        <taxon>Metazoa</taxon>
        <taxon>Ecdysozoa</taxon>
        <taxon>Arthropoda</taxon>
        <taxon>Hexapoda</taxon>
        <taxon>Insecta</taxon>
        <taxon>Pterygota</taxon>
        <taxon>Neoptera</taxon>
        <taxon>Paraneoptera</taxon>
        <taxon>Hemiptera</taxon>
        <taxon>Sternorrhyncha</taxon>
        <taxon>Aphidomorpha</taxon>
        <taxon>Aphidoidea</taxon>
        <taxon>Aphididae</taxon>
        <taxon>Macrosiphini</taxon>
        <taxon>Macrosiphum</taxon>
    </lineage>
</organism>
<evidence type="ECO:0000256" key="3">
    <source>
        <dbReference type="ARBA" id="ARBA00022606"/>
    </source>
</evidence>
<dbReference type="PANTHER" id="PTHR21137:SF35">
    <property type="entry name" value="ODORANT RECEPTOR 19A-RELATED"/>
    <property type="match status" value="1"/>
</dbReference>
<keyword evidence="6 10" id="KW-1133">Transmembrane helix</keyword>
<keyword evidence="4 10" id="KW-0812">Transmembrane</keyword>
<dbReference type="Pfam" id="PF02949">
    <property type="entry name" value="7tm_6"/>
    <property type="match status" value="1"/>
</dbReference>
<dbReference type="InterPro" id="IPR004117">
    <property type="entry name" value="7tm6_olfct_rcpt"/>
</dbReference>
<dbReference type="GO" id="GO:0005549">
    <property type="term" value="F:odorant binding"/>
    <property type="evidence" value="ECO:0007669"/>
    <property type="project" value="InterPro"/>
</dbReference>
<feature type="transmembrane region" description="Helical" evidence="10">
    <location>
        <begin position="127"/>
        <end position="147"/>
    </location>
</feature>
<feature type="transmembrane region" description="Helical" evidence="10">
    <location>
        <begin position="187"/>
        <end position="209"/>
    </location>
</feature>
<evidence type="ECO:0000256" key="9">
    <source>
        <dbReference type="ARBA" id="ARBA00023224"/>
    </source>
</evidence>
<dbReference type="GO" id="GO:0004984">
    <property type="term" value="F:olfactory receptor activity"/>
    <property type="evidence" value="ECO:0007669"/>
    <property type="project" value="InterPro"/>
</dbReference>
<name>A0AAV0VH93_9HEMI</name>
<dbReference type="GO" id="GO:0005886">
    <property type="term" value="C:plasma membrane"/>
    <property type="evidence" value="ECO:0007669"/>
    <property type="project" value="UniProtKB-SubCell"/>
</dbReference>
<dbReference type="Proteomes" id="UP001160148">
    <property type="component" value="Unassembled WGS sequence"/>
</dbReference>
<keyword evidence="5 10" id="KW-0552">Olfaction</keyword>
<evidence type="ECO:0000256" key="5">
    <source>
        <dbReference type="ARBA" id="ARBA00022725"/>
    </source>
</evidence>
<feature type="transmembrane region" description="Helical" evidence="10">
    <location>
        <begin position="35"/>
        <end position="58"/>
    </location>
</feature>
<gene>
    <name evidence="11" type="ORF">MEUPH1_LOCUS867</name>
</gene>
<comment type="similarity">
    <text evidence="10">Belongs to the insect chemoreceptor superfamily. Heteromeric odorant receptor channel (TC 1.A.69) family.</text>
</comment>
<evidence type="ECO:0000256" key="2">
    <source>
        <dbReference type="ARBA" id="ARBA00022475"/>
    </source>
</evidence>
<keyword evidence="3 10" id="KW-0716">Sensory transduction</keyword>
<keyword evidence="7 10" id="KW-0472">Membrane</keyword>
<dbReference type="GO" id="GO:0007165">
    <property type="term" value="P:signal transduction"/>
    <property type="evidence" value="ECO:0007669"/>
    <property type="project" value="UniProtKB-KW"/>
</dbReference>
<sequence length="412" mass="48522">MDLQDEHSIINLKFMKITGFYQLIRPSDGLKLFNVNIYMIAFIVHIFILILLSIMVLYSIYSCINDVNQIFNYSLMIFGSNFAIYKYYFIIKNAKTIWNFAHNMMSTNFLCYKDHTKEIYKVARTRCSTITLISLAFWSFVVLYWSLSPILSNNSYLKVKFENGIFSYRSNTIGLIYPVTDTFYNKYFHVFYIIETIVLICWAQMVWVFDILMISVCISIEYQLKTIAESYSGLGLNHSELTSNNKSTKSVEAISDLEVLIQDQQHIYEKMKNMYQILKPFTFIQVAADSFQIILQPCMILKFYLDGSLTLTFFLKCLFPEITYSCHLFLTCYLYSIVNEQKESMNFALYSSNWTDMSIKFKKLLLLIMRMNNAENLKMKISMKRMVNMEMFADIMHTAYRIVSVMMNSYST</sequence>
<comment type="subcellular location">
    <subcellularLocation>
        <location evidence="1 10">Cell membrane</location>
        <topology evidence="1 10">Multi-pass membrane protein</topology>
    </subcellularLocation>
</comment>
<evidence type="ECO:0000256" key="4">
    <source>
        <dbReference type="ARBA" id="ARBA00022692"/>
    </source>
</evidence>
<proteinExistence type="inferred from homology"/>
<keyword evidence="12" id="KW-1185">Reference proteome</keyword>
<comment type="caution">
    <text evidence="11">The sequence shown here is derived from an EMBL/GenBank/DDBJ whole genome shotgun (WGS) entry which is preliminary data.</text>
</comment>
<dbReference type="PANTHER" id="PTHR21137">
    <property type="entry name" value="ODORANT RECEPTOR"/>
    <property type="match status" value="1"/>
</dbReference>
<evidence type="ECO:0000313" key="11">
    <source>
        <dbReference type="EMBL" id="CAI6343632.1"/>
    </source>
</evidence>
<evidence type="ECO:0000256" key="10">
    <source>
        <dbReference type="RuleBase" id="RU351113"/>
    </source>
</evidence>
<evidence type="ECO:0000256" key="1">
    <source>
        <dbReference type="ARBA" id="ARBA00004651"/>
    </source>
</evidence>
<evidence type="ECO:0000256" key="8">
    <source>
        <dbReference type="ARBA" id="ARBA00023170"/>
    </source>
</evidence>
<evidence type="ECO:0000256" key="6">
    <source>
        <dbReference type="ARBA" id="ARBA00022989"/>
    </source>
</evidence>
<reference evidence="11 12" key="1">
    <citation type="submission" date="2023-01" db="EMBL/GenBank/DDBJ databases">
        <authorList>
            <person name="Whitehead M."/>
        </authorList>
    </citation>
    <scope>NUCLEOTIDE SEQUENCE [LARGE SCALE GENOMIC DNA]</scope>
</reference>
<dbReference type="EMBL" id="CARXXK010000001">
    <property type="protein sequence ID" value="CAI6343632.1"/>
    <property type="molecule type" value="Genomic_DNA"/>
</dbReference>
<comment type="caution">
    <text evidence="10">Lacks conserved residue(s) required for the propagation of feature annotation.</text>
</comment>
<protein>
    <recommendedName>
        <fullName evidence="10">Odorant receptor</fullName>
    </recommendedName>
</protein>
<keyword evidence="9 10" id="KW-0807">Transducer</keyword>
<dbReference type="AlphaFoldDB" id="A0AAV0VH93"/>
<keyword evidence="2" id="KW-1003">Cell membrane</keyword>
<evidence type="ECO:0000256" key="7">
    <source>
        <dbReference type="ARBA" id="ARBA00023136"/>
    </source>
</evidence>
<keyword evidence="8 10" id="KW-0675">Receptor</keyword>
<feature type="transmembrane region" description="Helical" evidence="10">
    <location>
        <begin position="70"/>
        <end position="89"/>
    </location>
</feature>
<accession>A0AAV0VH93</accession>